<dbReference type="SUPFAM" id="SSF54695">
    <property type="entry name" value="POZ domain"/>
    <property type="match status" value="1"/>
</dbReference>
<dbReference type="InParanoid" id="A0A1S3I262"/>
<reference evidence="6" key="1">
    <citation type="submission" date="2025-08" db="UniProtKB">
        <authorList>
            <consortium name="RefSeq"/>
        </authorList>
    </citation>
    <scope>IDENTIFICATION</scope>
    <source>
        <tissue evidence="6">Gonads</tissue>
    </source>
</reference>
<keyword evidence="5" id="KW-1185">Reference proteome</keyword>
<dbReference type="SMART" id="SM00225">
    <property type="entry name" value="BTB"/>
    <property type="match status" value="1"/>
</dbReference>
<dbReference type="FunFam" id="1.25.40.420:FF:000001">
    <property type="entry name" value="Kelch-like family member 12"/>
    <property type="match status" value="1"/>
</dbReference>
<dbReference type="InterPro" id="IPR006652">
    <property type="entry name" value="Kelch_1"/>
</dbReference>
<dbReference type="Gene3D" id="2.120.10.80">
    <property type="entry name" value="Kelch-type beta propeller"/>
    <property type="match status" value="2"/>
</dbReference>
<dbReference type="Gene3D" id="1.25.40.420">
    <property type="match status" value="1"/>
</dbReference>
<dbReference type="Gene3D" id="3.30.710.10">
    <property type="entry name" value="Potassium Channel Kv1.1, Chain A"/>
    <property type="match status" value="1"/>
</dbReference>
<dbReference type="FunFam" id="3.30.710.10:FF:000001">
    <property type="entry name" value="Kelch-like family member 20"/>
    <property type="match status" value="1"/>
</dbReference>
<dbReference type="PROSITE" id="PS50097">
    <property type="entry name" value="BTB"/>
    <property type="match status" value="1"/>
</dbReference>
<dbReference type="InterPro" id="IPR015915">
    <property type="entry name" value="Kelch-typ_b-propeller"/>
</dbReference>
<dbReference type="InterPro" id="IPR017096">
    <property type="entry name" value="BTB-kelch_protein"/>
</dbReference>
<dbReference type="Pfam" id="PF24681">
    <property type="entry name" value="Kelch_KLHDC2_KLHL20_DRC7"/>
    <property type="match status" value="1"/>
</dbReference>
<feature type="domain" description="BTB" evidence="4">
    <location>
        <begin position="52"/>
        <end position="119"/>
    </location>
</feature>
<dbReference type="AlphaFoldDB" id="A0A1S3I262"/>
<dbReference type="SMART" id="SM00612">
    <property type="entry name" value="Kelch"/>
    <property type="match status" value="6"/>
</dbReference>
<dbReference type="UniPathway" id="UPA00143"/>
<accession>A0A1S3I262</accession>
<protein>
    <submittedName>
        <fullName evidence="6">Kelch-like protein 17</fullName>
    </submittedName>
</protein>
<dbReference type="OMA" id="RRNCWEP"/>
<proteinExistence type="predicted"/>
<name>A0A1S3I262_LINAN</name>
<evidence type="ECO:0000313" key="5">
    <source>
        <dbReference type="Proteomes" id="UP000085678"/>
    </source>
</evidence>
<dbReference type="STRING" id="7574.A0A1S3I262"/>
<dbReference type="RefSeq" id="XP_013391434.1">
    <property type="nucleotide sequence ID" value="XM_013535980.1"/>
</dbReference>
<dbReference type="PANTHER" id="PTHR24412">
    <property type="entry name" value="KELCH PROTEIN"/>
    <property type="match status" value="1"/>
</dbReference>
<gene>
    <name evidence="6" type="primary">LOC106159652</name>
</gene>
<dbReference type="GO" id="GO:0016567">
    <property type="term" value="P:protein ubiquitination"/>
    <property type="evidence" value="ECO:0007669"/>
    <property type="project" value="UniProtKB-UniPathway"/>
</dbReference>
<dbReference type="InterPro" id="IPR000210">
    <property type="entry name" value="BTB/POZ_dom"/>
</dbReference>
<evidence type="ECO:0000256" key="3">
    <source>
        <dbReference type="SAM" id="MobiDB-lite"/>
    </source>
</evidence>
<dbReference type="OrthoDB" id="45365at2759"/>
<dbReference type="PANTHER" id="PTHR24412:SF441">
    <property type="entry name" value="KELCH-LIKE PROTEIN 28"/>
    <property type="match status" value="1"/>
</dbReference>
<dbReference type="KEGG" id="lak:106159652"/>
<feature type="region of interest" description="Disordered" evidence="3">
    <location>
        <begin position="1"/>
        <end position="23"/>
    </location>
</feature>
<dbReference type="InterPro" id="IPR011043">
    <property type="entry name" value="Gal_Oxase/kelch_b-propeller"/>
</dbReference>
<keyword evidence="1" id="KW-0880">Kelch repeat</keyword>
<dbReference type="SUPFAM" id="SSF50965">
    <property type="entry name" value="Galactose oxidase, central domain"/>
    <property type="match status" value="1"/>
</dbReference>
<dbReference type="GeneID" id="106159652"/>
<dbReference type="SMART" id="SM00875">
    <property type="entry name" value="BACK"/>
    <property type="match status" value="1"/>
</dbReference>
<dbReference type="Pfam" id="PF07707">
    <property type="entry name" value="BACK"/>
    <property type="match status" value="1"/>
</dbReference>
<sequence length="599" mass="67383">MMEVDPQLTPPSPLKSPTSKTTGESTLKYTANLHHQGAFQMMHHLQRTKQMCDVILDVGDLSLHVHKIVLASCSSYFHAMFTNDMVEKDSKNVRLHDVDPTAMELLIEFMYTSEITVTESNVQILLPAASLLQLQSVREACCKFLIKQLHPTNVLGIRNFADTHSCEELLTLSHTFTLHNFVEVCETEEFLLLPFTEILQFVKSEDLCIVSEEQVFRSVVKWVKHDLDARGPYISQLLSHVKLPLLSRDFLMNSVESEEFIRSNSECKDLLLEAMKYHLMPNHRDGLQTQRTRLRRSKDLKPVLVAVGGGSLFSIHSEVEFYDTMTDTWTIVASMLSRRARAGVVSVNRMLYAIGGYDGAMDLCTAECYNPLVNSWTMISCMGTRRSCLGVCEWNSLVYAVGGYDGASCLSNAERYDPLTEQWTSIAAMTYKRRYLKLVVLDNHIYAVGGYDGCSHLPSVEKYNPHTNRWVTIPNMLSRRSNCGAAVLDRMIYVCGGNDGSTVLSSVERYSPRRGVWETVAPMHSRRSTHDAIVMDGMLYAVGGNDGSSSLNTIERYDPKLNRWTVILPMNLRRSGVGAAVVEITSNLRKKLQGTVGTF</sequence>
<dbReference type="InterPro" id="IPR011333">
    <property type="entry name" value="SKP1/BTB/POZ_sf"/>
</dbReference>
<dbReference type="InterPro" id="IPR011705">
    <property type="entry name" value="BACK"/>
</dbReference>
<evidence type="ECO:0000313" key="6">
    <source>
        <dbReference type="RefSeq" id="XP_013391434.1"/>
    </source>
</evidence>
<dbReference type="Proteomes" id="UP000085678">
    <property type="component" value="Unplaced"/>
</dbReference>
<dbReference type="Pfam" id="PF00651">
    <property type="entry name" value="BTB"/>
    <property type="match status" value="1"/>
</dbReference>
<dbReference type="PRINTS" id="PR00501">
    <property type="entry name" value="KELCHREPEAT"/>
</dbReference>
<dbReference type="PIRSF" id="PIRSF037037">
    <property type="entry name" value="Kelch-like_protein_gigaxonin"/>
    <property type="match status" value="1"/>
</dbReference>
<organism evidence="5 6">
    <name type="scientific">Lingula anatina</name>
    <name type="common">Brachiopod</name>
    <name type="synonym">Lingula unguis</name>
    <dbReference type="NCBI Taxonomy" id="7574"/>
    <lineage>
        <taxon>Eukaryota</taxon>
        <taxon>Metazoa</taxon>
        <taxon>Spiralia</taxon>
        <taxon>Lophotrochozoa</taxon>
        <taxon>Brachiopoda</taxon>
        <taxon>Linguliformea</taxon>
        <taxon>Lingulata</taxon>
        <taxon>Lingulida</taxon>
        <taxon>Linguloidea</taxon>
        <taxon>Lingulidae</taxon>
        <taxon>Lingula</taxon>
    </lineage>
</organism>
<evidence type="ECO:0000256" key="1">
    <source>
        <dbReference type="ARBA" id="ARBA00022441"/>
    </source>
</evidence>
<evidence type="ECO:0000256" key="2">
    <source>
        <dbReference type="ARBA" id="ARBA00022737"/>
    </source>
</evidence>
<evidence type="ECO:0000259" key="4">
    <source>
        <dbReference type="PROSITE" id="PS50097"/>
    </source>
</evidence>
<dbReference type="Pfam" id="PF01344">
    <property type="entry name" value="Kelch_1"/>
    <property type="match status" value="1"/>
</dbReference>
<keyword evidence="2" id="KW-0677">Repeat</keyword>